<dbReference type="AlphaFoldDB" id="A0A366E2S0"/>
<dbReference type="OrthoDB" id="3339041at2"/>
<dbReference type="STRING" id="1210090.GCA_001613185_05519"/>
<keyword evidence="2" id="KW-0808">Transferase</keyword>
<comment type="caution">
    <text evidence="2">The sequence shown here is derived from an EMBL/GenBank/DDBJ whole genome shotgun (WGS) entry which is preliminary data.</text>
</comment>
<proteinExistence type="predicted"/>
<evidence type="ECO:0000259" key="1">
    <source>
        <dbReference type="Pfam" id="PF01636"/>
    </source>
</evidence>
<dbReference type="Gene3D" id="3.90.1200.10">
    <property type="match status" value="1"/>
</dbReference>
<organism evidence="2 3">
    <name type="scientific">Nocardia puris</name>
    <dbReference type="NCBI Taxonomy" id="208602"/>
    <lineage>
        <taxon>Bacteria</taxon>
        <taxon>Bacillati</taxon>
        <taxon>Actinomycetota</taxon>
        <taxon>Actinomycetes</taxon>
        <taxon>Mycobacteriales</taxon>
        <taxon>Nocardiaceae</taxon>
        <taxon>Nocardia</taxon>
    </lineage>
</organism>
<evidence type="ECO:0000313" key="2">
    <source>
        <dbReference type="EMBL" id="RBO96633.1"/>
    </source>
</evidence>
<dbReference type="CDD" id="cd05154">
    <property type="entry name" value="ACAD10_11_N-like"/>
    <property type="match status" value="1"/>
</dbReference>
<dbReference type="InterPro" id="IPR002575">
    <property type="entry name" value="Aminoglycoside_PTrfase"/>
</dbReference>
<keyword evidence="3" id="KW-1185">Reference proteome</keyword>
<dbReference type="InterPro" id="IPR041726">
    <property type="entry name" value="ACAD10_11_N"/>
</dbReference>
<dbReference type="PANTHER" id="PTHR21310">
    <property type="entry name" value="AMINOGLYCOSIDE PHOSPHOTRANSFERASE-RELATED-RELATED"/>
    <property type="match status" value="1"/>
</dbReference>
<dbReference type="Proteomes" id="UP000252586">
    <property type="component" value="Unassembled WGS sequence"/>
</dbReference>
<dbReference type="Pfam" id="PF01636">
    <property type="entry name" value="APH"/>
    <property type="match status" value="1"/>
</dbReference>
<dbReference type="GO" id="GO:0016301">
    <property type="term" value="F:kinase activity"/>
    <property type="evidence" value="ECO:0007669"/>
    <property type="project" value="UniProtKB-KW"/>
</dbReference>
<dbReference type="PANTHER" id="PTHR21310:SF40">
    <property type="entry name" value="AMINOGLYCOSIDE PHOSPHOTRANSFERASE DOMAIN-CONTAINING PROTEIN-RELATED"/>
    <property type="match status" value="1"/>
</dbReference>
<dbReference type="EMBL" id="QNRE01000001">
    <property type="protein sequence ID" value="RBO96633.1"/>
    <property type="molecule type" value="Genomic_DNA"/>
</dbReference>
<evidence type="ECO:0000313" key="3">
    <source>
        <dbReference type="Proteomes" id="UP000252586"/>
    </source>
</evidence>
<protein>
    <submittedName>
        <fullName evidence="2">Aminoglycoside phosphotransferase (APT) family kinase protein</fullName>
    </submittedName>
</protein>
<dbReference type="InterPro" id="IPR051678">
    <property type="entry name" value="AGP_Transferase"/>
</dbReference>
<keyword evidence="2" id="KW-0418">Kinase</keyword>
<accession>A0A366E2S0</accession>
<name>A0A366E2S0_9NOCA</name>
<dbReference type="RefSeq" id="WP_067512714.1">
    <property type="nucleotide sequence ID" value="NZ_CP107943.1"/>
</dbReference>
<gene>
    <name evidence="2" type="ORF">DFR74_101649</name>
</gene>
<reference evidence="2 3" key="1">
    <citation type="submission" date="2018-06" db="EMBL/GenBank/DDBJ databases">
        <title>Genomic Encyclopedia of Type Strains, Phase IV (KMG-IV): sequencing the most valuable type-strain genomes for metagenomic binning, comparative biology and taxonomic classification.</title>
        <authorList>
            <person name="Goeker M."/>
        </authorList>
    </citation>
    <scope>NUCLEOTIDE SEQUENCE [LARGE SCALE GENOMIC DNA]</scope>
    <source>
        <strain evidence="2 3">DSM 44599</strain>
    </source>
</reference>
<dbReference type="InterPro" id="IPR011009">
    <property type="entry name" value="Kinase-like_dom_sf"/>
</dbReference>
<sequence>MADEPDPTAQRRLTVSDRDLDEVGADLSRWLGARVGADAPPRISALAKPQGSGMSSTSVFFDAEWQAGGVAESGSFVARLAPEPGAFPVFETYDLARQYHVMEGVAAATDVPVPQLCWLEEDESHLGTTFFVMRRVDGRVPADNPPYVFYGWLFDAEPAERARLTERTLDIIARIHAIPDAALRFPMLDGPGDALRRHVDWHRAWYRWALADDGFPIPLIERAFDWLDAHWPADPGPEVLSWGDARPGNVIYDGFEPVAVLDWEMAGLGPRELDVAWIIFIHRFFQDLAERFDQPGLPDFLRRSEVVTKYEELSGHTVRDLDWHLVYAALRHAIVMARIKRRMIHFGEDTDTADRDDYVMHRASLEALLDGTYEWT</sequence>
<dbReference type="SUPFAM" id="SSF56112">
    <property type="entry name" value="Protein kinase-like (PK-like)"/>
    <property type="match status" value="1"/>
</dbReference>
<feature type="domain" description="Aminoglycoside phosphotransferase" evidence="1">
    <location>
        <begin position="74"/>
        <end position="292"/>
    </location>
</feature>
<dbReference type="Gene3D" id="3.30.200.20">
    <property type="entry name" value="Phosphorylase Kinase, domain 1"/>
    <property type="match status" value="1"/>
</dbReference>